<dbReference type="EMBL" id="BQKV01000098">
    <property type="protein sequence ID" value="GJN65444.1"/>
    <property type="molecule type" value="Genomic_DNA"/>
</dbReference>
<dbReference type="Proteomes" id="UP001055185">
    <property type="component" value="Unassembled WGS sequence"/>
</dbReference>
<keyword evidence="2" id="KW-1185">Reference proteome</keyword>
<gene>
    <name evidence="1" type="ORF">JCM17207_20690</name>
</gene>
<sequence length="144" mass="16474">MTFEIEQKDSYTPDEVQGFISKFVQSETDKVRTEYSRKIKELQAKLPAEPSAAEKAIAERTAALDKRERELNCKAAGIPVEYAEYFSDKADFVKLSELFKSGGYVPQNHKQGAGITKDDFAKMNYAQQVKLYQTNPELFKQFTR</sequence>
<reference evidence="1" key="1">
    <citation type="journal article" date="2022" name="Int. J. Syst. Evol. Microbiol.">
        <title>Genome-based, phenotypic and chemotaxonomic classification of Faecalibacterium strains: proposal of three novel species Faecalibacterium duncaniae sp. nov., Faecalibacterium hattorii sp. nov. and Faecalibacterium gallinarum sp. nov. .</title>
        <authorList>
            <person name="Sakamoto M."/>
            <person name="Sakurai N."/>
            <person name="Tanno H."/>
            <person name="Iino T."/>
            <person name="Ohkuma M."/>
            <person name="Endo A."/>
        </authorList>
    </citation>
    <scope>NUCLEOTIDE SEQUENCE</scope>
    <source>
        <strain evidence="1">JCM 17207</strain>
    </source>
</reference>
<evidence type="ECO:0000313" key="2">
    <source>
        <dbReference type="Proteomes" id="UP001055185"/>
    </source>
</evidence>
<organism evidence="1 2">
    <name type="scientific">Faecalibacterium gallinarum</name>
    <dbReference type="NCBI Taxonomy" id="2903556"/>
    <lineage>
        <taxon>Bacteria</taxon>
        <taxon>Bacillati</taxon>
        <taxon>Bacillota</taxon>
        <taxon>Clostridia</taxon>
        <taxon>Eubacteriales</taxon>
        <taxon>Oscillospiraceae</taxon>
        <taxon>Faecalibacterium</taxon>
    </lineage>
</organism>
<dbReference type="RefSeq" id="WP_238317662.1">
    <property type="nucleotide sequence ID" value="NZ_BQKV01000098.1"/>
</dbReference>
<accession>A0AA37MYZ3</accession>
<dbReference type="AlphaFoldDB" id="A0AA37MYZ3"/>
<proteinExistence type="predicted"/>
<protein>
    <submittedName>
        <fullName evidence="1">Uncharacterized protein</fullName>
    </submittedName>
</protein>
<name>A0AA37MYZ3_9FIRM</name>
<comment type="caution">
    <text evidence="1">The sequence shown here is derived from an EMBL/GenBank/DDBJ whole genome shotgun (WGS) entry which is preliminary data.</text>
</comment>
<evidence type="ECO:0000313" key="1">
    <source>
        <dbReference type="EMBL" id="GJN65444.1"/>
    </source>
</evidence>